<dbReference type="AlphaFoldDB" id="A0A0A9F8K0"/>
<protein>
    <submittedName>
        <fullName evidence="1">Uncharacterized protein</fullName>
    </submittedName>
</protein>
<reference evidence="1" key="1">
    <citation type="submission" date="2014-09" db="EMBL/GenBank/DDBJ databases">
        <authorList>
            <person name="Magalhaes I.L.F."/>
            <person name="Oliveira U."/>
            <person name="Santos F.R."/>
            <person name="Vidigal T.H.D.A."/>
            <person name="Brescovit A.D."/>
            <person name="Santos A.J."/>
        </authorList>
    </citation>
    <scope>NUCLEOTIDE SEQUENCE</scope>
    <source>
        <tissue evidence="1">Shoot tissue taken approximately 20 cm above the soil surface</tissue>
    </source>
</reference>
<dbReference type="EMBL" id="GBRH01191415">
    <property type="protein sequence ID" value="JAE06481.1"/>
    <property type="molecule type" value="Transcribed_RNA"/>
</dbReference>
<evidence type="ECO:0000313" key="1">
    <source>
        <dbReference type="EMBL" id="JAE06481.1"/>
    </source>
</evidence>
<sequence length="80" mass="8809">MNLSHETSRTAMFYQVTESHGDLEIGRATVQIKASLPLYGNDSRSLPSHRLSLFHIWKARSTVHSMLRSIATAAAVTAAL</sequence>
<organism evidence="1">
    <name type="scientific">Arundo donax</name>
    <name type="common">Giant reed</name>
    <name type="synonym">Donax arundinaceus</name>
    <dbReference type="NCBI Taxonomy" id="35708"/>
    <lineage>
        <taxon>Eukaryota</taxon>
        <taxon>Viridiplantae</taxon>
        <taxon>Streptophyta</taxon>
        <taxon>Embryophyta</taxon>
        <taxon>Tracheophyta</taxon>
        <taxon>Spermatophyta</taxon>
        <taxon>Magnoliopsida</taxon>
        <taxon>Liliopsida</taxon>
        <taxon>Poales</taxon>
        <taxon>Poaceae</taxon>
        <taxon>PACMAD clade</taxon>
        <taxon>Arundinoideae</taxon>
        <taxon>Arundineae</taxon>
        <taxon>Arundo</taxon>
    </lineage>
</organism>
<accession>A0A0A9F8K0</accession>
<name>A0A0A9F8K0_ARUDO</name>
<reference evidence="1" key="2">
    <citation type="journal article" date="2015" name="Data Brief">
        <title>Shoot transcriptome of the giant reed, Arundo donax.</title>
        <authorList>
            <person name="Barrero R.A."/>
            <person name="Guerrero F.D."/>
            <person name="Moolhuijzen P."/>
            <person name="Goolsby J.A."/>
            <person name="Tidwell J."/>
            <person name="Bellgard S.E."/>
            <person name="Bellgard M.I."/>
        </authorList>
    </citation>
    <scope>NUCLEOTIDE SEQUENCE</scope>
    <source>
        <tissue evidence="1">Shoot tissue taken approximately 20 cm above the soil surface</tissue>
    </source>
</reference>
<proteinExistence type="predicted"/>